<dbReference type="InterPro" id="IPR014720">
    <property type="entry name" value="dsRBD_dom"/>
</dbReference>
<proteinExistence type="predicted"/>
<dbReference type="GO" id="GO:0003723">
    <property type="term" value="F:RNA binding"/>
    <property type="evidence" value="ECO:0007669"/>
    <property type="project" value="UniProtKB-UniRule"/>
</dbReference>
<keyword evidence="4" id="KW-0378">Hydrolase</keyword>
<evidence type="ECO:0000259" key="3">
    <source>
        <dbReference type="PROSITE" id="PS50137"/>
    </source>
</evidence>
<feature type="domain" description="DRBM" evidence="3">
    <location>
        <begin position="137"/>
        <end position="168"/>
    </location>
</feature>
<evidence type="ECO:0000313" key="4">
    <source>
        <dbReference type="EMBL" id="CDJ52088.1"/>
    </source>
</evidence>
<dbReference type="Proteomes" id="UP000030750">
    <property type="component" value="Unassembled WGS sequence"/>
</dbReference>
<dbReference type="VEuPathDB" id="ToxoDB:EBH_0002760"/>
<feature type="compositionally biased region" description="Polar residues" evidence="2">
    <location>
        <begin position="65"/>
        <end position="77"/>
    </location>
</feature>
<feature type="compositionally biased region" description="Low complexity" evidence="2">
    <location>
        <begin position="22"/>
        <end position="42"/>
    </location>
</feature>
<evidence type="ECO:0000313" key="5">
    <source>
        <dbReference type="Proteomes" id="UP000030750"/>
    </source>
</evidence>
<feature type="compositionally biased region" description="Polar residues" evidence="2">
    <location>
        <begin position="450"/>
        <end position="460"/>
    </location>
</feature>
<evidence type="ECO:0000256" key="2">
    <source>
        <dbReference type="SAM" id="MobiDB-lite"/>
    </source>
</evidence>
<keyword evidence="4" id="KW-0067">ATP-binding</keyword>
<dbReference type="AlphaFoldDB" id="U6LS37"/>
<keyword evidence="5" id="KW-1185">Reference proteome</keyword>
<dbReference type="GO" id="GO:0004386">
    <property type="term" value="F:helicase activity"/>
    <property type="evidence" value="ECO:0007669"/>
    <property type="project" value="UniProtKB-KW"/>
</dbReference>
<feature type="region of interest" description="Disordered" evidence="2">
    <location>
        <begin position="434"/>
        <end position="461"/>
    </location>
</feature>
<reference evidence="4" key="2">
    <citation type="submission" date="2013-10" db="EMBL/GenBank/DDBJ databases">
        <authorList>
            <person name="Aslett M."/>
        </authorList>
    </citation>
    <scope>NUCLEOTIDE SEQUENCE [LARGE SCALE GENOMIC DNA]</scope>
    <source>
        <strain evidence="4">Houghton</strain>
    </source>
</reference>
<protein>
    <submittedName>
        <fullName evidence="4">ATP-dependent helicase, putative</fullName>
    </submittedName>
</protein>
<reference evidence="4" key="1">
    <citation type="submission" date="2013-10" db="EMBL/GenBank/DDBJ databases">
        <title>Genomic analysis of the causative agents of coccidiosis in chickens.</title>
        <authorList>
            <person name="Reid A.J."/>
            <person name="Blake D."/>
            <person name="Billington K."/>
            <person name="Browne H."/>
            <person name="Dunn M."/>
            <person name="Hung S."/>
            <person name="Kawahara F."/>
            <person name="Miranda-Saavedra D."/>
            <person name="Mourier T."/>
            <person name="Nagra H."/>
            <person name="Otto T.D."/>
            <person name="Rawlings N."/>
            <person name="Sanchez A."/>
            <person name="Sanders M."/>
            <person name="Subramaniam C."/>
            <person name="Tay Y."/>
            <person name="Dear P."/>
            <person name="Doerig C."/>
            <person name="Gruber A."/>
            <person name="Parkinson J."/>
            <person name="Shirley M."/>
            <person name="Wan K.L."/>
            <person name="Berriman M."/>
            <person name="Tomley F."/>
            <person name="Pain A."/>
        </authorList>
    </citation>
    <scope>NUCLEOTIDE SEQUENCE [LARGE SCALE GENOMIC DNA]</scope>
    <source>
        <strain evidence="4">Houghton</strain>
    </source>
</reference>
<feature type="compositionally biased region" description="Polar residues" evidence="2">
    <location>
        <begin position="266"/>
        <end position="281"/>
    </location>
</feature>
<dbReference type="PROSITE" id="PS50137">
    <property type="entry name" value="DS_RBD"/>
    <property type="match status" value="1"/>
</dbReference>
<evidence type="ECO:0000256" key="1">
    <source>
        <dbReference type="PROSITE-ProRule" id="PRU00266"/>
    </source>
</evidence>
<dbReference type="SUPFAM" id="SSF54768">
    <property type="entry name" value="dsRNA-binding domain-like"/>
    <property type="match status" value="1"/>
</dbReference>
<dbReference type="OrthoDB" id="6513042at2759"/>
<sequence>MAPAGSESGAFPARDDGLQRIPSGGASSGFSSQSPSSVGAPGETPRFSLGGSDGSRGGFAPPVSQGPTGNDPQSATSLLFGNRGLEAFNKLTLDDEYILHFYGVRQTFMKPAVQEHCERAPGGDSNGGFQHTLVWNVRGREFRASGLGRSKKDAKKEAVKVLLVQLGPVTPQEYEQVTRVIFSTLRGKLNAKQRAIPVSRMKHSFEWNFLLDGETTVVESTGSGSFPIEAEIAAMQDMYIKVQELKDKGLMRRAALNAEASRNRKQQPQEYRSPITRPSQLSKHTAGEINMLHNTVTSQNQIKATETITEVPEGHRCALEWKWKSVEGRMHSHVIVAVGSTKAGARAQAAMQMMQAAGFIEHVDDKDRQAALMVVNQVESKKDPSVYVESACRLIAETRGAVWRIFLPVVWRAAMAEGNRSLVNSLIDQLKLQAAPRPATPEQPRAAGEGTSSPESQETVKASYDAPKVMPPDLWEQLLDECTVLTNCEFGQSVLHELGGLSLDSSWFPSTLAMRYFHNYRHVPLHNRLQASAHSPLLCL</sequence>
<gene>
    <name evidence="4" type="ORF">EBH_0002760</name>
</gene>
<keyword evidence="4" id="KW-0547">Nucleotide-binding</keyword>
<dbReference type="EMBL" id="HG713068">
    <property type="protein sequence ID" value="CDJ52088.1"/>
    <property type="molecule type" value="Genomic_DNA"/>
</dbReference>
<feature type="region of interest" description="Disordered" evidence="2">
    <location>
        <begin position="1"/>
        <end position="77"/>
    </location>
</feature>
<keyword evidence="1" id="KW-0694">RNA-binding</keyword>
<name>U6LS37_9EIME</name>
<accession>U6LS37</accession>
<keyword evidence="4" id="KW-0347">Helicase</keyword>
<feature type="region of interest" description="Disordered" evidence="2">
    <location>
        <begin position="258"/>
        <end position="281"/>
    </location>
</feature>
<organism evidence="4 5">
    <name type="scientific">Eimeria brunetti</name>
    <dbReference type="NCBI Taxonomy" id="51314"/>
    <lineage>
        <taxon>Eukaryota</taxon>
        <taxon>Sar</taxon>
        <taxon>Alveolata</taxon>
        <taxon>Apicomplexa</taxon>
        <taxon>Conoidasida</taxon>
        <taxon>Coccidia</taxon>
        <taxon>Eucoccidiorida</taxon>
        <taxon>Eimeriorina</taxon>
        <taxon>Eimeriidae</taxon>
        <taxon>Eimeria</taxon>
    </lineage>
</organism>